<dbReference type="Pfam" id="PF02301">
    <property type="entry name" value="HORMA"/>
    <property type="match status" value="1"/>
</dbReference>
<dbReference type="OrthoDB" id="1928087at2759"/>
<sequence>MTRCIFATICLHLQLPYFIFTTRIFKCEKQNTNTTLFFAKQETIMDQTRSESESHRLIQELIAVSLYCISYLRDLFPEDYYYDCKYYDTAEPSSDSNFILTKKLQQKGNNEINMFINYIDKGINEAIKLEYLKGVSFEIFLSKVQPELICESYLFTINYLSQQVSLNDAVSFQATTNTIIQSISGIIKRLILLTQTFDRLPDKKYFAIRLLFNESCPVSYQPPYFQDTTYAKPSSITVEQEYSGLEIGQINAYTNCVKMNILVETCKMENCNSIDPFDLVDKQKYQCEALSSCDVDLDEYLDHPNTIEVQISEPKTGTFDIVNCRKCNASIYPVAYGYDKSFKNSITCFKCLLQNRFDDNLGILMSIRLLWQFYMMNEFPSFEKSKELIQLVHTGSIVHVFNKMFSDKLLVVTNKAMFRPNTVDFIAGCGSFIPAMEGIVANDGKQLQKYSEYFVSFVPRMCTFPSFFAYDKKLDSLYFPNYLVQRADFVLSNLRKFKAGSPGRHIVRSSSSSVSSQLSKTNSKSGTIRKLKSGCPAPGRGRGRCRGRPSLGWKNNTSVSQNSKTPSSLKPSLYQSGSVYSQSNSIIESTNDMTPLQLNEDSSPTTVVECSTQNISETLDDLSFEESLQYLSQSQEVQIVKCKQQQQQEQQYYPQKSYQKKKRARKQTYI</sequence>
<feature type="region of interest" description="Disordered" evidence="6">
    <location>
        <begin position="501"/>
        <end position="576"/>
    </location>
</feature>
<dbReference type="GO" id="GO:0005694">
    <property type="term" value="C:chromosome"/>
    <property type="evidence" value="ECO:0007669"/>
    <property type="project" value="UniProtKB-SubCell"/>
</dbReference>
<organism evidence="10 11">
    <name type="scientific">Candida dubliniensis (strain CD36 / ATCC MYA-646 / CBS 7987 / NCPF 3949 / NRRL Y-17841)</name>
    <name type="common">Yeast</name>
    <dbReference type="NCBI Taxonomy" id="573826"/>
    <lineage>
        <taxon>Eukaryota</taxon>
        <taxon>Fungi</taxon>
        <taxon>Dikarya</taxon>
        <taxon>Ascomycota</taxon>
        <taxon>Saccharomycotina</taxon>
        <taxon>Pichiomycetes</taxon>
        <taxon>Debaryomycetaceae</taxon>
        <taxon>Candida/Lodderomyces clade</taxon>
        <taxon>Candida</taxon>
    </lineage>
</organism>
<feature type="compositionally biased region" description="Basic residues" evidence="6">
    <location>
        <begin position="658"/>
        <end position="670"/>
    </location>
</feature>
<dbReference type="PROSITE" id="PS50815">
    <property type="entry name" value="HORMA"/>
    <property type="match status" value="1"/>
</dbReference>
<dbReference type="PANTHER" id="PTHR48225">
    <property type="entry name" value="HORMA DOMAIN-CONTAINING PROTEIN 1"/>
    <property type="match status" value="1"/>
</dbReference>
<reference evidence="10 11" key="1">
    <citation type="journal article" date="2009" name="Genome Res.">
        <title>Comparative genomics of the fungal pathogens Candida dubliniensis and Candida albicans.</title>
        <authorList>
            <person name="Jackson A.P."/>
            <person name="Gamble J.A."/>
            <person name="Yeomans T."/>
            <person name="Moran G.P."/>
            <person name="Saunders D."/>
            <person name="Harris D."/>
            <person name="Aslett M."/>
            <person name="Barrell J.F."/>
            <person name="Butler G."/>
            <person name="Citiulo F."/>
            <person name="Coleman D.C."/>
            <person name="de Groot P.W.J."/>
            <person name="Goodwin T.J."/>
            <person name="Quail M.A."/>
            <person name="McQuillan J."/>
            <person name="Munro C.A."/>
            <person name="Pain A."/>
            <person name="Poulter R.T."/>
            <person name="Rajandream M.A."/>
            <person name="Renauld H."/>
            <person name="Spiering M.J."/>
            <person name="Tivey A."/>
            <person name="Gow N.A.R."/>
            <person name="Barrell B."/>
            <person name="Sullivan D.J."/>
            <person name="Berriman M."/>
        </authorList>
    </citation>
    <scope>NUCLEOTIDE SEQUENCE [LARGE SCALE GENOMIC DNA]</scope>
    <source>
        <strain evidence="11">CD36 / ATCC MYA-646 / CBS 7987 / NCPF 3949 / NRRL Y-17841</strain>
    </source>
</reference>
<dbReference type="InterPro" id="IPR003511">
    <property type="entry name" value="HORMA_dom"/>
</dbReference>
<dbReference type="EMBL" id="FM992688">
    <property type="protein sequence ID" value="CAX44372.1"/>
    <property type="molecule type" value="Genomic_DNA"/>
</dbReference>
<evidence type="ECO:0000256" key="3">
    <source>
        <dbReference type="ARBA" id="ARBA00022454"/>
    </source>
</evidence>
<keyword evidence="7" id="KW-0732">Signal</keyword>
<evidence type="ECO:0000256" key="2">
    <source>
        <dbReference type="ARBA" id="ARBA00004286"/>
    </source>
</evidence>
<evidence type="ECO:0000259" key="8">
    <source>
        <dbReference type="PROSITE" id="PS50815"/>
    </source>
</evidence>
<proteinExistence type="predicted"/>
<dbReference type="InterPro" id="IPR036570">
    <property type="entry name" value="HORMA_dom_sf"/>
</dbReference>
<gene>
    <name evidence="9" type="ordered locus">Cd36_01110</name>
    <name evidence="10" type="ORF">CD36_01110</name>
</gene>
<keyword evidence="3" id="KW-0158">Chromosome</keyword>
<feature type="signal peptide" evidence="7">
    <location>
        <begin position="1"/>
        <end position="21"/>
    </location>
</feature>
<dbReference type="Proteomes" id="UP000002605">
    <property type="component" value="Chromosome 1"/>
</dbReference>
<keyword evidence="11" id="KW-1185">Reference proteome</keyword>
<dbReference type="CGD" id="CAL0000168467">
    <property type="gene designation" value="Cd36_01110"/>
</dbReference>
<dbReference type="SUPFAM" id="SSF56019">
    <property type="entry name" value="The spindle assembly checkpoint protein mad2"/>
    <property type="match status" value="1"/>
</dbReference>
<dbReference type="VEuPathDB" id="FungiDB:CD36_01110"/>
<dbReference type="GO" id="GO:0005634">
    <property type="term" value="C:nucleus"/>
    <property type="evidence" value="ECO:0007669"/>
    <property type="project" value="UniProtKB-SubCell"/>
</dbReference>
<dbReference type="InterPro" id="IPR051294">
    <property type="entry name" value="HORMA_MeioticProgression"/>
</dbReference>
<evidence type="ECO:0000256" key="5">
    <source>
        <dbReference type="ARBA" id="ARBA00023254"/>
    </source>
</evidence>
<dbReference type="RefSeq" id="XP_002416788.1">
    <property type="nucleotide sequence ID" value="XM_002416743.1"/>
</dbReference>
<evidence type="ECO:0000256" key="6">
    <source>
        <dbReference type="SAM" id="MobiDB-lite"/>
    </source>
</evidence>
<feature type="region of interest" description="Disordered" evidence="6">
    <location>
        <begin position="651"/>
        <end position="670"/>
    </location>
</feature>
<dbReference type="eggNOG" id="KOG4652">
    <property type="taxonomic scope" value="Eukaryota"/>
</dbReference>
<evidence type="ECO:0000256" key="1">
    <source>
        <dbReference type="ARBA" id="ARBA00004123"/>
    </source>
</evidence>
<dbReference type="AlphaFoldDB" id="B9W6R7"/>
<feature type="domain" description="HORMA" evidence="8">
    <location>
        <begin position="52"/>
        <end position="263"/>
    </location>
</feature>
<evidence type="ECO:0000313" key="11">
    <source>
        <dbReference type="Proteomes" id="UP000002605"/>
    </source>
</evidence>
<evidence type="ECO:0000313" key="10">
    <source>
        <dbReference type="EMBL" id="CAX44372.1"/>
    </source>
</evidence>
<dbReference type="PANTHER" id="PTHR48225:SF7">
    <property type="entry name" value="MEIOSIS-SPECIFIC PROTEIN HOP1"/>
    <property type="match status" value="1"/>
</dbReference>
<comment type="subcellular location">
    <subcellularLocation>
        <location evidence="2">Chromosome</location>
    </subcellularLocation>
    <subcellularLocation>
        <location evidence="1">Nucleus</location>
    </subcellularLocation>
</comment>
<protein>
    <submittedName>
        <fullName evidence="10">Meiosis-specific HOP1-related protein, putative</fullName>
    </submittedName>
</protein>
<evidence type="ECO:0000256" key="7">
    <source>
        <dbReference type="SAM" id="SignalP"/>
    </source>
</evidence>
<dbReference type="KEGG" id="cdu:CD36_01110"/>
<evidence type="ECO:0000256" key="4">
    <source>
        <dbReference type="ARBA" id="ARBA00023242"/>
    </source>
</evidence>
<dbReference type="Gene3D" id="3.30.900.10">
    <property type="entry name" value="HORMA domain"/>
    <property type="match status" value="1"/>
</dbReference>
<feature type="chain" id="PRO_5002893946" evidence="7">
    <location>
        <begin position="22"/>
        <end position="670"/>
    </location>
</feature>
<dbReference type="GO" id="GO:0051598">
    <property type="term" value="P:meiotic recombination checkpoint signaling"/>
    <property type="evidence" value="ECO:0007669"/>
    <property type="project" value="TreeGrafter"/>
</dbReference>
<dbReference type="HOGENOM" id="CLU_449757_0_0_1"/>
<dbReference type="GeneID" id="8044320"/>
<accession>B9W6R7</accession>
<feature type="compositionally biased region" description="Low complexity" evidence="6">
    <location>
        <begin position="509"/>
        <end position="525"/>
    </location>
</feature>
<keyword evidence="5" id="KW-0469">Meiosis</keyword>
<dbReference type="GO" id="GO:0007130">
    <property type="term" value="P:synaptonemal complex assembly"/>
    <property type="evidence" value="ECO:0007669"/>
    <property type="project" value="TreeGrafter"/>
</dbReference>
<feature type="compositionally biased region" description="Polar residues" evidence="6">
    <location>
        <begin position="553"/>
        <end position="576"/>
    </location>
</feature>
<keyword evidence="4" id="KW-0539">Nucleus</keyword>
<evidence type="ECO:0000313" key="9">
    <source>
        <dbReference type="CGD" id="CAL0000168467"/>
    </source>
</evidence>
<name>B9W6R7_CANDC</name>